<reference evidence="2 3" key="1">
    <citation type="journal article" date="2018" name="BMC Genomics">
        <title>Genomic comparison of Trypanosoma conorhini and Trypanosoma rangeli to Trypanosoma cruzi strains of high and low virulence.</title>
        <authorList>
            <person name="Bradwell K.R."/>
            <person name="Koparde V.N."/>
            <person name="Matveyev A.V."/>
            <person name="Serrano M.G."/>
            <person name="Alves J.M."/>
            <person name="Parikh H."/>
            <person name="Huang B."/>
            <person name="Lee V."/>
            <person name="Espinosa-Alvarez O."/>
            <person name="Ortiz P.A."/>
            <person name="Costa-Martins A.G."/>
            <person name="Teixeira M.M."/>
            <person name="Buck G.A."/>
        </authorList>
    </citation>
    <scope>NUCLEOTIDE SEQUENCE [LARGE SCALE GENOMIC DNA]</scope>
    <source>
        <strain evidence="2 3">025E</strain>
    </source>
</reference>
<dbReference type="EMBL" id="MKKU01000471">
    <property type="protein sequence ID" value="RNF10933.1"/>
    <property type="molecule type" value="Genomic_DNA"/>
</dbReference>
<feature type="coiled-coil region" evidence="1">
    <location>
        <begin position="41"/>
        <end position="68"/>
    </location>
</feature>
<gene>
    <name evidence="2" type="ORF">Tco025E_06711</name>
</gene>
<dbReference type="GeneID" id="40320322"/>
<accession>A0A422NZL3</accession>
<evidence type="ECO:0000256" key="1">
    <source>
        <dbReference type="SAM" id="Coils"/>
    </source>
</evidence>
<feature type="coiled-coil region" evidence="1">
    <location>
        <begin position="101"/>
        <end position="226"/>
    </location>
</feature>
<comment type="caution">
    <text evidence="2">The sequence shown here is derived from an EMBL/GenBank/DDBJ whole genome shotgun (WGS) entry which is preliminary data.</text>
</comment>
<protein>
    <submittedName>
        <fullName evidence="2">BRCT domain-containing protein</fullName>
    </submittedName>
</protein>
<feature type="coiled-coil region" evidence="1">
    <location>
        <begin position="337"/>
        <end position="364"/>
    </location>
</feature>
<dbReference type="Proteomes" id="UP000284403">
    <property type="component" value="Unassembled WGS sequence"/>
</dbReference>
<feature type="non-terminal residue" evidence="2">
    <location>
        <position position="503"/>
    </location>
</feature>
<evidence type="ECO:0000313" key="3">
    <source>
        <dbReference type="Proteomes" id="UP000284403"/>
    </source>
</evidence>
<dbReference type="RefSeq" id="XP_029226306.1">
    <property type="nucleotide sequence ID" value="XM_029373583.1"/>
</dbReference>
<dbReference type="AlphaFoldDB" id="A0A422NZL3"/>
<evidence type="ECO:0000313" key="2">
    <source>
        <dbReference type="EMBL" id="RNF10933.1"/>
    </source>
</evidence>
<organism evidence="2 3">
    <name type="scientific">Trypanosoma conorhini</name>
    <dbReference type="NCBI Taxonomy" id="83891"/>
    <lineage>
        <taxon>Eukaryota</taxon>
        <taxon>Discoba</taxon>
        <taxon>Euglenozoa</taxon>
        <taxon>Kinetoplastea</taxon>
        <taxon>Metakinetoplastina</taxon>
        <taxon>Trypanosomatida</taxon>
        <taxon>Trypanosomatidae</taxon>
        <taxon>Trypanosoma</taxon>
    </lineage>
</organism>
<sequence>MALIKVGGIGQMTSKQDRITDAMKERIAQLERELSLCKHHLSEVVEQKETIECDVEALQKEAHDVVAQWVAKSSELQTKLDESVAQVVVVRNELLITKSSNDDLQRRLQDAHETNHVQAEELNQLKKASQDYAAKLARMEKDFSSASQQNIHYETLVSKMDLEMKQATEEMRALMQEKDVLIEVVAELREEKRSLEEARFEAKNFIGRLQNEVTDCERRLQQLLLIQSLDEEEFHAREEIVFQWGNFYLNALLAEAKENIHGNSLLQRKHQNLEAGINLLRKEKSLLETEVEKTSAELSALRQDYDKTTSNLSQHVRLLEQDITELQDSQISQKQIVDFLRKELDNSTAQIERYKSLNEDLNTEFKAVKDCYSSLLLEYNELRLSEERCQRETNAKITLLTDENKNIRADRDDRLQKLLKENTTLLERLSCTEREVLEHAELQARLILEVSKNNEWSTLLFYYASHLANWLQENDGQLRMMREEVDLKESFLKEKDEMNHTLC</sequence>
<dbReference type="OrthoDB" id="271812at2759"/>
<feature type="coiled-coil region" evidence="1">
    <location>
        <begin position="263"/>
        <end position="311"/>
    </location>
</feature>
<keyword evidence="3" id="KW-1185">Reference proteome</keyword>
<keyword evidence="1" id="KW-0175">Coiled coil</keyword>
<proteinExistence type="predicted"/>
<name>A0A422NZL3_9TRYP</name>